<dbReference type="EMBL" id="FNCE01000002">
    <property type="protein sequence ID" value="SDF77989.1"/>
    <property type="molecule type" value="Genomic_DNA"/>
</dbReference>
<organism evidence="1 2">
    <name type="scientific">Limimonas halophila</name>
    <dbReference type="NCBI Taxonomy" id="1082479"/>
    <lineage>
        <taxon>Bacteria</taxon>
        <taxon>Pseudomonadati</taxon>
        <taxon>Pseudomonadota</taxon>
        <taxon>Alphaproteobacteria</taxon>
        <taxon>Rhodospirillales</taxon>
        <taxon>Rhodovibrionaceae</taxon>
        <taxon>Limimonas</taxon>
    </lineage>
</organism>
<keyword evidence="1" id="KW-0966">Cell projection</keyword>
<dbReference type="STRING" id="1082479.SAMN05216241_102327"/>
<keyword evidence="1" id="KW-0969">Cilium</keyword>
<accession>A0A1G7NXA0</accession>
<keyword evidence="1" id="KW-0282">Flagellum</keyword>
<gene>
    <name evidence="1" type="ORF">SAMN05216241_102327</name>
</gene>
<evidence type="ECO:0000313" key="1">
    <source>
        <dbReference type="EMBL" id="SDF77989.1"/>
    </source>
</evidence>
<evidence type="ECO:0000313" key="2">
    <source>
        <dbReference type="Proteomes" id="UP000199415"/>
    </source>
</evidence>
<dbReference type="Proteomes" id="UP000199415">
    <property type="component" value="Unassembled WGS sequence"/>
</dbReference>
<dbReference type="RefSeq" id="WP_090018944.1">
    <property type="nucleotide sequence ID" value="NZ_FNCE01000002.1"/>
</dbReference>
<sequence>MARLLLILALVVMAVAAGGGGWWFGVRGEPVPFLDSGSDSGSAKKKQASDDPVQFVEMDPISVPVMDEGQVVRILSVVVSVEVRQASTEIIDSHGRELRDAFIKQLHGMYSLDYVREHENRDKLVKQRLTRTARDIIGPAVKGIFFKEVNRRETAG</sequence>
<name>A0A1G7NXA0_9PROT</name>
<proteinExistence type="predicted"/>
<keyword evidence="2" id="KW-1185">Reference proteome</keyword>
<reference evidence="1 2" key="1">
    <citation type="submission" date="2016-10" db="EMBL/GenBank/DDBJ databases">
        <authorList>
            <person name="de Groot N.N."/>
        </authorList>
    </citation>
    <scope>NUCLEOTIDE SEQUENCE [LARGE SCALE GENOMIC DNA]</scope>
    <source>
        <strain evidence="1 2">DSM 25584</strain>
    </source>
</reference>
<protein>
    <submittedName>
        <fullName evidence="1">Flagellar basal body-associated protein FliL</fullName>
    </submittedName>
</protein>
<dbReference type="AlphaFoldDB" id="A0A1G7NXA0"/>